<accession>A0A9D1KWJ7</accession>
<dbReference type="EMBL" id="DVLX01000098">
    <property type="protein sequence ID" value="HIU00206.1"/>
    <property type="molecule type" value="Genomic_DNA"/>
</dbReference>
<dbReference type="InterPro" id="IPR013324">
    <property type="entry name" value="RNA_pol_sigma_r3/r4-like"/>
</dbReference>
<dbReference type="SUPFAM" id="SSF88659">
    <property type="entry name" value="Sigma3 and sigma4 domains of RNA polymerase sigma factors"/>
    <property type="match status" value="1"/>
</dbReference>
<gene>
    <name evidence="1" type="ORF">IAD12_08140</name>
</gene>
<evidence type="ECO:0008006" key="3">
    <source>
        <dbReference type="Google" id="ProtNLM"/>
    </source>
</evidence>
<name>A0A9D1KWJ7_9FIRM</name>
<sequence length="261" mass="30528">MTNEELVIKIQQGHSEYIGDLWVQVADFINMQAGKYLDNFPAHYRDLQGDMLSQAYFYFLGSFEGFDPEKGKYLTWLSFFLKSAFSDVIYYGRSRRQKADPLNVAISFDSPVDGTEDLRLEDMIVDDTAEAYYRRIEDADFWLSVNGLINTAIGHIRDDKGRDLVRYMFYNGCNIKEASKALYGNVSVPYDHYKRALRQLKDYLRRSTVKKEMEAIGLDDYVRGWGVRKWKEHKFTSSVELVAVRHIDKQMRREDIADIIK</sequence>
<comment type="caution">
    <text evidence="1">The sequence shown here is derived from an EMBL/GenBank/DDBJ whole genome shotgun (WGS) entry which is preliminary data.</text>
</comment>
<protein>
    <recommendedName>
        <fullName evidence="3">Sigma-70 family RNA polymerase sigma factor</fullName>
    </recommendedName>
</protein>
<evidence type="ECO:0000313" key="1">
    <source>
        <dbReference type="EMBL" id="HIU00206.1"/>
    </source>
</evidence>
<dbReference type="AlphaFoldDB" id="A0A9D1KWJ7"/>
<reference evidence="1" key="1">
    <citation type="submission" date="2020-10" db="EMBL/GenBank/DDBJ databases">
        <authorList>
            <person name="Gilroy R."/>
        </authorList>
    </citation>
    <scope>NUCLEOTIDE SEQUENCE</scope>
    <source>
        <strain evidence="1">CHK176-22527</strain>
    </source>
</reference>
<reference evidence="1" key="2">
    <citation type="journal article" date="2021" name="PeerJ">
        <title>Extensive microbial diversity within the chicken gut microbiome revealed by metagenomics and culture.</title>
        <authorList>
            <person name="Gilroy R."/>
            <person name="Ravi A."/>
            <person name="Getino M."/>
            <person name="Pursley I."/>
            <person name="Horton D.L."/>
            <person name="Alikhan N.F."/>
            <person name="Baker D."/>
            <person name="Gharbi K."/>
            <person name="Hall N."/>
            <person name="Watson M."/>
            <person name="Adriaenssens E.M."/>
            <person name="Foster-Nyarko E."/>
            <person name="Jarju S."/>
            <person name="Secka A."/>
            <person name="Antonio M."/>
            <person name="Oren A."/>
            <person name="Chaudhuri R.R."/>
            <person name="La Ragione R."/>
            <person name="Hildebrand F."/>
            <person name="Pallen M.J."/>
        </authorList>
    </citation>
    <scope>NUCLEOTIDE SEQUENCE</scope>
    <source>
        <strain evidence="1">CHK176-22527</strain>
    </source>
</reference>
<dbReference type="Proteomes" id="UP000824159">
    <property type="component" value="Unassembled WGS sequence"/>
</dbReference>
<organism evidence="1 2">
    <name type="scientific">Candidatus Allocopromorpha excrementavium</name>
    <dbReference type="NCBI Taxonomy" id="2840741"/>
    <lineage>
        <taxon>Bacteria</taxon>
        <taxon>Bacillati</taxon>
        <taxon>Bacillota</taxon>
        <taxon>Clostridia</taxon>
        <taxon>Eubacteriales</taxon>
        <taxon>Eubacteriaceae</taxon>
        <taxon>Eubacteriaceae incertae sedis</taxon>
        <taxon>Candidatus Allocopromorpha</taxon>
    </lineage>
</organism>
<proteinExistence type="predicted"/>
<evidence type="ECO:0000313" key="2">
    <source>
        <dbReference type="Proteomes" id="UP000824159"/>
    </source>
</evidence>